<proteinExistence type="predicted"/>
<sequence length="51" mass="5973">MFSQGPYVESLDLENRILFCVKNYLTFFLDKVSKYEILESVDPVGHRSKLC</sequence>
<evidence type="ECO:0000313" key="2">
    <source>
        <dbReference type="Proteomes" id="UP000245880"/>
    </source>
</evidence>
<dbReference type="AlphaFoldDB" id="A0A316B3M7"/>
<protein>
    <submittedName>
        <fullName evidence="1">Uncharacterized protein</fullName>
    </submittedName>
</protein>
<comment type="caution">
    <text evidence="1">The sequence shown here is derived from an EMBL/GenBank/DDBJ whole genome shotgun (WGS) entry which is preliminary data.</text>
</comment>
<accession>A0A316B3M7</accession>
<dbReference type="Proteomes" id="UP000245880">
    <property type="component" value="Unassembled WGS sequence"/>
</dbReference>
<organism evidence="1 2">
    <name type="scientific">Dyadobacter jejuensis</name>
    <dbReference type="NCBI Taxonomy" id="1082580"/>
    <lineage>
        <taxon>Bacteria</taxon>
        <taxon>Pseudomonadati</taxon>
        <taxon>Bacteroidota</taxon>
        <taxon>Cytophagia</taxon>
        <taxon>Cytophagales</taxon>
        <taxon>Spirosomataceae</taxon>
        <taxon>Dyadobacter</taxon>
    </lineage>
</organism>
<gene>
    <name evidence="1" type="ORF">CLV98_10887</name>
</gene>
<name>A0A316B3M7_9BACT</name>
<reference evidence="1 2" key="1">
    <citation type="submission" date="2018-03" db="EMBL/GenBank/DDBJ databases">
        <title>Genomic Encyclopedia of Archaeal and Bacterial Type Strains, Phase II (KMG-II): from individual species to whole genera.</title>
        <authorList>
            <person name="Goeker M."/>
        </authorList>
    </citation>
    <scope>NUCLEOTIDE SEQUENCE [LARGE SCALE GENOMIC DNA]</scope>
    <source>
        <strain evidence="1 2">DSM 100346</strain>
    </source>
</reference>
<keyword evidence="2" id="KW-1185">Reference proteome</keyword>
<dbReference type="EMBL" id="QGDT01000008">
    <property type="protein sequence ID" value="PWJ57167.1"/>
    <property type="molecule type" value="Genomic_DNA"/>
</dbReference>
<evidence type="ECO:0000313" key="1">
    <source>
        <dbReference type="EMBL" id="PWJ57167.1"/>
    </source>
</evidence>